<keyword evidence="1" id="KW-0732">Signal</keyword>
<dbReference type="AlphaFoldDB" id="A0A2W7NHC5"/>
<keyword evidence="4" id="KW-1185">Reference proteome</keyword>
<evidence type="ECO:0000313" key="4">
    <source>
        <dbReference type="Proteomes" id="UP000248916"/>
    </source>
</evidence>
<sequence>MALFTAIATAAGASAAAISVAGAVGQLVAGVALNALAGALFAPDVPADPGARIQTQVQQEIVARNFVVGRTAPLASLVFHTTMGIGADDDTENYVAVFALSDLPVKALTGLWIDGQRCTIDGSAGWDEEHGWKIPELADDDGTVKAWFRFYDGTQTTADQRLIDHCSTEDWPWTANHVGRGIAYIIVTTDYDPTVYPNGRPSFSFEVQGLEIEDPSTGSTGTADNLPAAQIYRLLQGVSYGGQWLYGPQRQAVLPSAVWNKAITECRKPVPGASSWTDARKREAFGGTTVPARYRSGMQISVDRPVADTIKDLASACNGRFSEVAGAFRFQVGDPPATADFTFSDDDLLTTREHSFTPFFPLAETVNAVTAVYPDPAQLYEEQEAPPLYRPALEAEDGNRRLTTTARMPAVPYKEQVQRLMKAALDEARRARRHTIVLPPKFWVVEPGDYGAWTSARNGYQDKLFRVDGVTDEEGGDVVLDITEVDPSDYDFDADDFTPVVSGSVVRTGPATFVVPGFDVRAHVIKLQDGTPVRPGIKMTWDKSRTGRRIAYRVFAAGTNDIVTSGNAEYSDGEIVTGDNIVRNADLEVQVRRVMQNGRTPWSSRYAVTAPNVGFTEADFDAIFQEKLDAAQAVRDDLDALTEDFVGNLKDRFGLTEEQISQVNTTLNNKISGVSSNLTQNYLTGAATDQAIAAVDTRLSTRADNAAGFINSILGLEVGPSRAFGVLLDDLQVDANGTSAKVRTQGNAIVDLEGNAKAGYLIQAQAGNQVAKIDLIAADGSGQRISSIVFTADNILANGSLYSRHHSSRSIDTEILKIDGVRFENILKGAATRGASSVKNTKRDVPVMPSPNDDATTADTFSYTLNNWSNCSIYASGTYDLYFFITLQGDDFVANVSRGSDRYCWGGNTYRIYAPSGTGDINSSSLNGVFRACSDTTVLRLHLGGRPTKDPDILGVVINLLAVRV</sequence>
<accession>A0A2W7NHC5</accession>
<comment type="caution">
    <text evidence="3">The sequence shown here is derived from an EMBL/GenBank/DDBJ whole genome shotgun (WGS) entry which is preliminary data.</text>
</comment>
<dbReference type="RefSeq" id="WP_111535490.1">
    <property type="nucleotide sequence ID" value="NZ_QKZL01000001.1"/>
</dbReference>
<evidence type="ECO:0000313" key="3">
    <source>
        <dbReference type="EMBL" id="PZX19825.1"/>
    </source>
</evidence>
<dbReference type="Proteomes" id="UP000248916">
    <property type="component" value="Unassembled WGS sequence"/>
</dbReference>
<dbReference type="OrthoDB" id="7822067at2"/>
<feature type="chain" id="PRO_5016176829" evidence="1">
    <location>
        <begin position="16"/>
        <end position="965"/>
    </location>
</feature>
<feature type="domain" description="Tip attachment protein J" evidence="2">
    <location>
        <begin position="306"/>
        <end position="471"/>
    </location>
</feature>
<dbReference type="EMBL" id="QKZL01000001">
    <property type="protein sequence ID" value="PZX19825.1"/>
    <property type="molecule type" value="Genomic_DNA"/>
</dbReference>
<dbReference type="InterPro" id="IPR032876">
    <property type="entry name" value="J_dom"/>
</dbReference>
<gene>
    <name evidence="3" type="ORF">LX81_00288</name>
</gene>
<evidence type="ECO:0000259" key="2">
    <source>
        <dbReference type="Pfam" id="PF13550"/>
    </source>
</evidence>
<reference evidence="3 4" key="1">
    <citation type="submission" date="2018-06" db="EMBL/GenBank/DDBJ databases">
        <title>Genomic Encyclopedia of Archaeal and Bacterial Type Strains, Phase II (KMG-II): from individual species to whole genera.</title>
        <authorList>
            <person name="Goeker M."/>
        </authorList>
    </citation>
    <scope>NUCLEOTIDE SEQUENCE [LARGE SCALE GENOMIC DNA]</scope>
    <source>
        <strain evidence="3 4">DSM 22009</strain>
    </source>
</reference>
<proteinExistence type="predicted"/>
<dbReference type="Pfam" id="PF13550">
    <property type="entry name" value="Phage-tail_3"/>
    <property type="match status" value="1"/>
</dbReference>
<name>A0A2W7NHC5_9RHOB</name>
<evidence type="ECO:0000256" key="1">
    <source>
        <dbReference type="SAM" id="SignalP"/>
    </source>
</evidence>
<organism evidence="3 4">
    <name type="scientific">Palleronia aestuarii</name>
    <dbReference type="NCBI Taxonomy" id="568105"/>
    <lineage>
        <taxon>Bacteria</taxon>
        <taxon>Pseudomonadati</taxon>
        <taxon>Pseudomonadota</taxon>
        <taxon>Alphaproteobacteria</taxon>
        <taxon>Rhodobacterales</taxon>
        <taxon>Roseobacteraceae</taxon>
        <taxon>Palleronia</taxon>
    </lineage>
</organism>
<protein>
    <submittedName>
        <fullName evidence="3">Putative tail protein</fullName>
    </submittedName>
</protein>
<feature type="signal peptide" evidence="1">
    <location>
        <begin position="1"/>
        <end position="15"/>
    </location>
</feature>